<dbReference type="PANTHER" id="PTHR34220:SF9">
    <property type="entry name" value="SIGNAL TRANSDUCTION HISTIDINE KINASE INTERNAL REGION DOMAIN-CONTAINING PROTEIN"/>
    <property type="match status" value="1"/>
</dbReference>
<dbReference type="SUPFAM" id="SSF55874">
    <property type="entry name" value="ATPase domain of HSP90 chaperone/DNA topoisomerase II/histidine kinase"/>
    <property type="match status" value="1"/>
</dbReference>
<dbReference type="PANTHER" id="PTHR34220">
    <property type="entry name" value="SENSOR HISTIDINE KINASE YPDA"/>
    <property type="match status" value="1"/>
</dbReference>
<sequence>MQPQPQTMTCRYQKDLPILLLVNALIAVLLTLIDERTALIDNLVISNCIGFCIWLCNWAMDRITGEAWPRPWRMLISTPVGLLAGFTLAAAFGASNVIAILLDAPSQAWRWVAIAVLISGFASAFFWLLFRAQRDRAELEVQRRHAAEAQQAQTAAQLAMLQAQIEPHFLFNTLANLHSLIARDPALAQTMLEHLNDYLRASLKRTRQSATSLAEELDLVGALLAINQIRLGERLSYQIRVPATLRGAQLPPLLLQPLVENALQHGIEPAIAGGVIEIEAEQIGTQLCLRVIDSGLGLNLNTPTKSGIGLANVRDRLMYLYGSQATLSVAGNTPCGVVAELRIPFAQSQ</sequence>
<organism evidence="3 4">
    <name type="scientific">Deefgea piscis</name>
    <dbReference type="NCBI Taxonomy" id="2739061"/>
    <lineage>
        <taxon>Bacteria</taxon>
        <taxon>Pseudomonadati</taxon>
        <taxon>Pseudomonadota</taxon>
        <taxon>Betaproteobacteria</taxon>
        <taxon>Neisseriales</taxon>
        <taxon>Chitinibacteraceae</taxon>
        <taxon>Deefgea</taxon>
    </lineage>
</organism>
<reference evidence="3 4" key="1">
    <citation type="submission" date="2020-05" db="EMBL/GenBank/DDBJ databases">
        <title>Complete genome sequence of Deefgea sp. D17.</title>
        <authorList>
            <person name="Bae J.-W."/>
            <person name="Han J.E."/>
        </authorList>
    </citation>
    <scope>NUCLEOTIDE SEQUENCE [LARGE SCALE GENOMIC DNA]</scope>
    <source>
        <strain evidence="3 4">D17</strain>
    </source>
</reference>
<dbReference type="RefSeq" id="WP_173534457.1">
    <property type="nucleotide sequence ID" value="NZ_CP054143.1"/>
</dbReference>
<gene>
    <name evidence="3" type="ORF">HQN60_15170</name>
</gene>
<evidence type="ECO:0000256" key="1">
    <source>
        <dbReference type="SAM" id="Phobius"/>
    </source>
</evidence>
<dbReference type="InterPro" id="IPR010559">
    <property type="entry name" value="Sig_transdc_His_kin_internal"/>
</dbReference>
<keyword evidence="1" id="KW-0472">Membrane</keyword>
<keyword evidence="1" id="KW-0812">Transmembrane</keyword>
<dbReference type="Pfam" id="PF06580">
    <property type="entry name" value="His_kinase"/>
    <property type="match status" value="1"/>
</dbReference>
<dbReference type="GO" id="GO:0016020">
    <property type="term" value="C:membrane"/>
    <property type="evidence" value="ECO:0007669"/>
    <property type="project" value="InterPro"/>
</dbReference>
<evidence type="ECO:0000259" key="2">
    <source>
        <dbReference type="SMART" id="SM00387"/>
    </source>
</evidence>
<feature type="transmembrane region" description="Helical" evidence="1">
    <location>
        <begin position="39"/>
        <end position="60"/>
    </location>
</feature>
<accession>A0A6M8SWI3</accession>
<dbReference type="InterPro" id="IPR036890">
    <property type="entry name" value="HATPase_C_sf"/>
</dbReference>
<dbReference type="InterPro" id="IPR050640">
    <property type="entry name" value="Bact_2-comp_sensor_kinase"/>
</dbReference>
<dbReference type="SMART" id="SM00387">
    <property type="entry name" value="HATPase_c"/>
    <property type="match status" value="1"/>
</dbReference>
<evidence type="ECO:0000313" key="3">
    <source>
        <dbReference type="EMBL" id="QKJ67956.1"/>
    </source>
</evidence>
<dbReference type="AlphaFoldDB" id="A0A6M8SWI3"/>
<feature type="transmembrane region" description="Helical" evidence="1">
    <location>
        <begin position="16"/>
        <end position="33"/>
    </location>
</feature>
<keyword evidence="1" id="KW-1133">Transmembrane helix</keyword>
<evidence type="ECO:0000313" key="4">
    <source>
        <dbReference type="Proteomes" id="UP000504844"/>
    </source>
</evidence>
<keyword evidence="3" id="KW-0418">Kinase</keyword>
<proteinExistence type="predicted"/>
<dbReference type="GO" id="GO:0000155">
    <property type="term" value="F:phosphorelay sensor kinase activity"/>
    <property type="evidence" value="ECO:0007669"/>
    <property type="project" value="InterPro"/>
</dbReference>
<keyword evidence="4" id="KW-1185">Reference proteome</keyword>
<feature type="domain" description="Histidine kinase/HSP90-like ATPase" evidence="2">
    <location>
        <begin position="250"/>
        <end position="347"/>
    </location>
</feature>
<dbReference type="Proteomes" id="UP000504844">
    <property type="component" value="Chromosome"/>
</dbReference>
<dbReference type="EMBL" id="CP054143">
    <property type="protein sequence ID" value="QKJ67956.1"/>
    <property type="molecule type" value="Genomic_DNA"/>
</dbReference>
<dbReference type="Gene3D" id="3.30.565.10">
    <property type="entry name" value="Histidine kinase-like ATPase, C-terminal domain"/>
    <property type="match status" value="1"/>
</dbReference>
<feature type="transmembrane region" description="Helical" evidence="1">
    <location>
        <begin position="80"/>
        <end position="102"/>
    </location>
</feature>
<feature type="transmembrane region" description="Helical" evidence="1">
    <location>
        <begin position="108"/>
        <end position="130"/>
    </location>
</feature>
<dbReference type="InterPro" id="IPR003594">
    <property type="entry name" value="HATPase_dom"/>
</dbReference>
<protein>
    <submittedName>
        <fullName evidence="3">Histidine kinase</fullName>
    </submittedName>
</protein>
<keyword evidence="3" id="KW-0808">Transferase</keyword>
<dbReference type="KEGG" id="dee:HQN60_15170"/>
<name>A0A6M8SWI3_9NEIS</name>